<proteinExistence type="predicted"/>
<evidence type="ECO:0000256" key="1">
    <source>
        <dbReference type="SAM" id="Phobius"/>
    </source>
</evidence>
<name>A0A1H6LQC6_9GAMM</name>
<dbReference type="EMBL" id="CVUD02000201">
    <property type="protein sequence ID" value="SEH87669.1"/>
    <property type="molecule type" value="Genomic_DNA"/>
</dbReference>
<keyword evidence="1" id="KW-1133">Transmembrane helix</keyword>
<sequence length="74" mass="8686">MKIFPTISVCFKTTVKQNYNHFARHGTYFLAFVPTFVSYIFILFSSRLKFIILDTIDLFSSPIPKRSLKEVFLT</sequence>
<keyword evidence="1" id="KW-0472">Membrane</keyword>
<organism evidence="2 3">
    <name type="scientific">Bathymodiolus azoricus thioautotrophic gill symbiont</name>
    <dbReference type="NCBI Taxonomy" id="235205"/>
    <lineage>
        <taxon>Bacteria</taxon>
        <taxon>Pseudomonadati</taxon>
        <taxon>Pseudomonadota</taxon>
        <taxon>Gammaproteobacteria</taxon>
        <taxon>sulfur-oxidizing symbionts</taxon>
    </lineage>
</organism>
<dbReference type="STRING" id="235205.BAZSYMB_SCAFFOLD00122_0"/>
<evidence type="ECO:0000313" key="2">
    <source>
        <dbReference type="EMBL" id="SEH87669.1"/>
    </source>
</evidence>
<keyword evidence="1" id="KW-0812">Transmembrane</keyword>
<evidence type="ECO:0000313" key="3">
    <source>
        <dbReference type="Proteomes" id="UP000198559"/>
    </source>
</evidence>
<dbReference type="Proteomes" id="UP000198559">
    <property type="component" value="Unassembled WGS sequence"/>
</dbReference>
<feature type="transmembrane region" description="Helical" evidence="1">
    <location>
        <begin position="26"/>
        <end position="44"/>
    </location>
</feature>
<accession>A0A1H6LQC6</accession>
<reference evidence="3" key="1">
    <citation type="submission" date="2016-06" db="EMBL/GenBank/DDBJ databases">
        <authorList>
            <person name="Petersen J."/>
            <person name="Sayavedra L."/>
        </authorList>
    </citation>
    <scope>NUCLEOTIDE SEQUENCE [LARGE SCALE GENOMIC DNA]</scope>
    <source>
        <strain evidence="3">BazSymB</strain>
    </source>
</reference>
<dbReference type="AlphaFoldDB" id="A0A1H6LQC6"/>
<gene>
    <name evidence="2" type="ORF">BAZSYMB_SCAFFOLD00122_0</name>
</gene>
<protein>
    <submittedName>
        <fullName evidence="2">Uncharacterized protein</fullName>
    </submittedName>
</protein>